<evidence type="ECO:0000313" key="2">
    <source>
        <dbReference type="Proteomes" id="UP000790377"/>
    </source>
</evidence>
<keyword evidence="2" id="KW-1185">Reference proteome</keyword>
<name>A0ACB8A6A8_9AGAM</name>
<protein>
    <submittedName>
        <fullName evidence="1">Uncharacterized protein</fullName>
    </submittedName>
</protein>
<dbReference type="EMBL" id="MU267786">
    <property type="protein sequence ID" value="KAH7908991.1"/>
    <property type="molecule type" value="Genomic_DNA"/>
</dbReference>
<reference evidence="1" key="1">
    <citation type="journal article" date="2021" name="New Phytol.">
        <title>Evolutionary innovations through gain and loss of genes in the ectomycorrhizal Boletales.</title>
        <authorList>
            <person name="Wu G."/>
            <person name="Miyauchi S."/>
            <person name="Morin E."/>
            <person name="Kuo A."/>
            <person name="Drula E."/>
            <person name="Varga T."/>
            <person name="Kohler A."/>
            <person name="Feng B."/>
            <person name="Cao Y."/>
            <person name="Lipzen A."/>
            <person name="Daum C."/>
            <person name="Hundley H."/>
            <person name="Pangilinan J."/>
            <person name="Johnson J."/>
            <person name="Barry K."/>
            <person name="LaButti K."/>
            <person name="Ng V."/>
            <person name="Ahrendt S."/>
            <person name="Min B."/>
            <person name="Choi I.G."/>
            <person name="Park H."/>
            <person name="Plett J.M."/>
            <person name="Magnuson J."/>
            <person name="Spatafora J.W."/>
            <person name="Nagy L.G."/>
            <person name="Henrissat B."/>
            <person name="Grigoriev I.V."/>
            <person name="Yang Z.L."/>
            <person name="Xu J."/>
            <person name="Martin F.M."/>
        </authorList>
    </citation>
    <scope>NUCLEOTIDE SEQUENCE</scope>
    <source>
        <strain evidence="1">ATCC 28755</strain>
    </source>
</reference>
<accession>A0ACB8A6A8</accession>
<organism evidence="1 2">
    <name type="scientific">Hygrophoropsis aurantiaca</name>
    <dbReference type="NCBI Taxonomy" id="72124"/>
    <lineage>
        <taxon>Eukaryota</taxon>
        <taxon>Fungi</taxon>
        <taxon>Dikarya</taxon>
        <taxon>Basidiomycota</taxon>
        <taxon>Agaricomycotina</taxon>
        <taxon>Agaricomycetes</taxon>
        <taxon>Agaricomycetidae</taxon>
        <taxon>Boletales</taxon>
        <taxon>Coniophorineae</taxon>
        <taxon>Hygrophoropsidaceae</taxon>
        <taxon>Hygrophoropsis</taxon>
    </lineage>
</organism>
<proteinExistence type="predicted"/>
<evidence type="ECO:0000313" key="1">
    <source>
        <dbReference type="EMBL" id="KAH7908991.1"/>
    </source>
</evidence>
<comment type="caution">
    <text evidence="1">The sequence shown here is derived from an EMBL/GenBank/DDBJ whole genome shotgun (WGS) entry which is preliminary data.</text>
</comment>
<dbReference type="Proteomes" id="UP000790377">
    <property type="component" value="Unassembled WGS sequence"/>
</dbReference>
<gene>
    <name evidence="1" type="ORF">BJ138DRAFT_1115370</name>
</gene>
<sequence length="118" mass="12271">MLTDSAFSSTASTLSRLSNSELGSVLSGHAINGTFYSPQLTSGQTAMNFAGQTLTVTGSTVSLAGGNTANILTSDFEEFGGHLDVGGAMVHRGDCFGAGKLFIGIVGEWDWSEHFLFV</sequence>